<dbReference type="GO" id="GO:0003676">
    <property type="term" value="F:nucleic acid binding"/>
    <property type="evidence" value="ECO:0007669"/>
    <property type="project" value="InterPro"/>
</dbReference>
<comment type="subcellular location">
    <subcellularLocation>
        <location evidence="10">Cytoplasm</location>
    </subcellularLocation>
</comment>
<evidence type="ECO:0000256" key="8">
    <source>
        <dbReference type="ARBA" id="ARBA00022801"/>
    </source>
</evidence>
<keyword evidence="5 10" id="KW-0540">Nuclease</keyword>
<organism evidence="13 14">
    <name type="scientific">Aphanocapsa feldmannii 277cV</name>
    <dbReference type="NCBI Taxonomy" id="2507553"/>
    <lineage>
        <taxon>Bacteria</taxon>
        <taxon>Bacillati</taxon>
        <taxon>Cyanobacteriota</taxon>
        <taxon>Cyanophyceae</taxon>
        <taxon>Oscillatoriophycideae</taxon>
        <taxon>Chroococcales</taxon>
        <taxon>Microcystaceae</taxon>
        <taxon>Aphanocapsa</taxon>
    </lineage>
</organism>
<comment type="function">
    <text evidence="10">Endonuclease that specifically degrades the RNA of RNA-DNA hybrids.</text>
</comment>
<dbReference type="Pfam" id="PF00075">
    <property type="entry name" value="RNase_H"/>
    <property type="match status" value="1"/>
</dbReference>
<evidence type="ECO:0000256" key="9">
    <source>
        <dbReference type="ARBA" id="ARBA00022842"/>
    </source>
</evidence>
<dbReference type="GO" id="GO:0004523">
    <property type="term" value="F:RNA-DNA hybrid ribonuclease activity"/>
    <property type="evidence" value="ECO:0007669"/>
    <property type="project" value="UniProtKB-UniRule"/>
</dbReference>
<evidence type="ECO:0000256" key="7">
    <source>
        <dbReference type="ARBA" id="ARBA00022759"/>
    </source>
</evidence>
<dbReference type="InterPro" id="IPR012337">
    <property type="entry name" value="RNaseH-like_sf"/>
</dbReference>
<feature type="binding site" evidence="10">
    <location>
        <position position="53"/>
    </location>
    <ligand>
        <name>Mg(2+)</name>
        <dbReference type="ChEBI" id="CHEBI:18420"/>
        <label>1</label>
    </ligand>
</feature>
<evidence type="ECO:0000256" key="3">
    <source>
        <dbReference type="ARBA" id="ARBA00011245"/>
    </source>
</evidence>
<evidence type="ECO:0000256" key="1">
    <source>
        <dbReference type="ARBA" id="ARBA00000077"/>
    </source>
</evidence>
<comment type="subunit">
    <text evidence="3 10">Monomer.</text>
</comment>
<proteinExistence type="inferred from homology"/>
<dbReference type="InterPro" id="IPR022892">
    <property type="entry name" value="RNaseHI"/>
</dbReference>
<comment type="cofactor">
    <cofactor evidence="10">
        <name>Mg(2+)</name>
        <dbReference type="ChEBI" id="CHEBI:18420"/>
    </cofactor>
    <text evidence="10">Binds 1 Mg(2+) ion per subunit. May bind a second metal ion at a regulatory site, or after substrate binding.</text>
</comment>
<keyword evidence="9 10" id="KW-0460">Magnesium</keyword>
<gene>
    <name evidence="10" type="primary">rnhA</name>
    <name evidence="13" type="ORF">ERJ67_01870</name>
</gene>
<keyword evidence="10" id="KW-0963">Cytoplasm</keyword>
<dbReference type="InterPro" id="IPR050092">
    <property type="entry name" value="RNase_H"/>
</dbReference>
<comment type="caution">
    <text evidence="13">The sequence shown here is derived from an EMBL/GenBank/DDBJ whole genome shotgun (WGS) entry which is preliminary data.</text>
</comment>
<dbReference type="CDD" id="cd09278">
    <property type="entry name" value="RNase_HI_prokaryote_like"/>
    <property type="match status" value="1"/>
</dbReference>
<keyword evidence="6 10" id="KW-0479">Metal-binding</keyword>
<dbReference type="Proteomes" id="UP000317990">
    <property type="component" value="Unassembled WGS sequence"/>
</dbReference>
<keyword evidence="7 10" id="KW-0255">Endonuclease</keyword>
<accession>A0A524RQH9</accession>
<dbReference type="PROSITE" id="PS50879">
    <property type="entry name" value="RNASE_H_1"/>
    <property type="match status" value="1"/>
</dbReference>
<evidence type="ECO:0000256" key="11">
    <source>
        <dbReference type="SAM" id="MobiDB-lite"/>
    </source>
</evidence>
<dbReference type="HAMAP" id="MF_00042">
    <property type="entry name" value="RNase_H"/>
    <property type="match status" value="1"/>
</dbReference>
<dbReference type="InterPro" id="IPR002156">
    <property type="entry name" value="RNaseH_domain"/>
</dbReference>
<dbReference type="EC" id="3.1.26.4" evidence="4 10"/>
<evidence type="ECO:0000256" key="2">
    <source>
        <dbReference type="ARBA" id="ARBA00005300"/>
    </source>
</evidence>
<keyword evidence="8 10" id="KW-0378">Hydrolase</keyword>
<evidence type="ECO:0000256" key="4">
    <source>
        <dbReference type="ARBA" id="ARBA00012180"/>
    </source>
</evidence>
<dbReference type="PANTHER" id="PTHR10642">
    <property type="entry name" value="RIBONUCLEASE H1"/>
    <property type="match status" value="1"/>
</dbReference>
<dbReference type="GO" id="GO:0005737">
    <property type="term" value="C:cytoplasm"/>
    <property type="evidence" value="ECO:0007669"/>
    <property type="project" value="UniProtKB-SubCell"/>
</dbReference>
<feature type="domain" description="RNase H type-1" evidence="12">
    <location>
        <begin position="5"/>
        <end position="149"/>
    </location>
</feature>
<sequence length="274" mass="29967">MAAQQPLLVMAASDGACSGNPGPGGWGCLLRFSDGGEEEMGGHEPHTTNNRMELQAALRVLQRAARLPRSEGFAIRTDSRYLINGYTSWIKGWKRKGWRTAAGKQVLNRDLWEALDEARLPDVPLIHVKGHSGDRDNDRVDAIAVAFSQNQQPRLAHRADGPTADTTKHQEERAAAAGPSAGPDSDTLAGLALAVDPAPRQLAGMLTRLELADRLAKGAYGLSLEELARLVEQPLARLEGKTQSWRWRDWMVMPGNDGRWSLRRVSPETLPCQG</sequence>
<feature type="binding site" evidence="10">
    <location>
        <position position="141"/>
    </location>
    <ligand>
        <name>Mg(2+)</name>
        <dbReference type="ChEBI" id="CHEBI:18420"/>
        <label>2</label>
    </ligand>
</feature>
<dbReference type="PANTHER" id="PTHR10642:SF26">
    <property type="entry name" value="RIBONUCLEASE H1"/>
    <property type="match status" value="1"/>
</dbReference>
<feature type="binding site" evidence="10">
    <location>
        <position position="78"/>
    </location>
    <ligand>
        <name>Mg(2+)</name>
        <dbReference type="ChEBI" id="CHEBI:18420"/>
        <label>1</label>
    </ligand>
</feature>
<dbReference type="SUPFAM" id="SSF53098">
    <property type="entry name" value="Ribonuclease H-like"/>
    <property type="match status" value="1"/>
</dbReference>
<dbReference type="GO" id="GO:0043137">
    <property type="term" value="P:DNA replication, removal of RNA primer"/>
    <property type="evidence" value="ECO:0007669"/>
    <property type="project" value="TreeGrafter"/>
</dbReference>
<evidence type="ECO:0000313" key="14">
    <source>
        <dbReference type="Proteomes" id="UP000317990"/>
    </source>
</evidence>
<evidence type="ECO:0000256" key="6">
    <source>
        <dbReference type="ARBA" id="ARBA00022723"/>
    </source>
</evidence>
<evidence type="ECO:0000256" key="10">
    <source>
        <dbReference type="HAMAP-Rule" id="MF_00042"/>
    </source>
</evidence>
<feature type="binding site" evidence="10">
    <location>
        <position position="14"/>
    </location>
    <ligand>
        <name>Mg(2+)</name>
        <dbReference type="ChEBI" id="CHEBI:18420"/>
        <label>2</label>
    </ligand>
</feature>
<evidence type="ECO:0000259" key="12">
    <source>
        <dbReference type="PROSITE" id="PS50879"/>
    </source>
</evidence>
<protein>
    <recommendedName>
        <fullName evidence="4 10">Ribonuclease H</fullName>
        <shortName evidence="10">RNase H</shortName>
        <ecNumber evidence="4 10">3.1.26.4</ecNumber>
    </recommendedName>
</protein>
<evidence type="ECO:0000313" key="13">
    <source>
        <dbReference type="EMBL" id="TGG94696.1"/>
    </source>
</evidence>
<reference evidence="13 14" key="1">
    <citation type="journal article" date="2019" name="mSystems">
        <title>Life at home and on the roam: Genomic adaptions reflect the dual lifestyle of an intracellular, facultative symbiont.</title>
        <authorList>
            <person name="Burgsdorf I."/>
        </authorList>
    </citation>
    <scope>NUCLEOTIDE SEQUENCE [LARGE SCALE GENOMIC DNA]</scope>
    <source>
        <strain evidence="13">277cV</strain>
    </source>
</reference>
<comment type="catalytic activity">
    <reaction evidence="1 10">
        <text>Endonucleolytic cleavage to 5'-phosphomonoester.</text>
        <dbReference type="EC" id="3.1.26.4"/>
    </reaction>
</comment>
<name>A0A524RQH9_9CHRO</name>
<feature type="compositionally biased region" description="Low complexity" evidence="11">
    <location>
        <begin position="175"/>
        <end position="185"/>
    </location>
</feature>
<evidence type="ECO:0000256" key="5">
    <source>
        <dbReference type="ARBA" id="ARBA00022722"/>
    </source>
</evidence>
<feature type="region of interest" description="Disordered" evidence="11">
    <location>
        <begin position="151"/>
        <end position="185"/>
    </location>
</feature>
<dbReference type="AlphaFoldDB" id="A0A524RQH9"/>
<dbReference type="EMBL" id="SRMO01000031">
    <property type="protein sequence ID" value="TGG94696.1"/>
    <property type="molecule type" value="Genomic_DNA"/>
</dbReference>
<feature type="binding site" evidence="10">
    <location>
        <position position="14"/>
    </location>
    <ligand>
        <name>Mg(2+)</name>
        <dbReference type="ChEBI" id="CHEBI:18420"/>
        <label>1</label>
    </ligand>
</feature>
<dbReference type="GO" id="GO:0000287">
    <property type="term" value="F:magnesium ion binding"/>
    <property type="evidence" value="ECO:0007669"/>
    <property type="project" value="UniProtKB-UniRule"/>
</dbReference>
<dbReference type="Gene3D" id="3.30.420.10">
    <property type="entry name" value="Ribonuclease H-like superfamily/Ribonuclease H"/>
    <property type="match status" value="1"/>
</dbReference>
<dbReference type="InterPro" id="IPR036397">
    <property type="entry name" value="RNaseH_sf"/>
</dbReference>
<comment type="similarity">
    <text evidence="2 10">Belongs to the RNase H family.</text>
</comment>